<protein>
    <submittedName>
        <fullName evidence="1">Uncharacterized protein</fullName>
    </submittedName>
</protein>
<evidence type="ECO:0000313" key="1">
    <source>
        <dbReference type="EMBL" id="KAE8361562.1"/>
    </source>
</evidence>
<sequence>MDIDVSDNPRTTGRYFSSIGAIVTESSGMTRDLPYLTQRSAMFHGWKGNDDMMIRLRSNPWG</sequence>
<reference evidence="1 2" key="1">
    <citation type="submission" date="2019-04" db="EMBL/GenBank/DDBJ databases">
        <title>Friends and foes A comparative genomics studyof 23 Aspergillus species from section Flavi.</title>
        <authorList>
            <consortium name="DOE Joint Genome Institute"/>
            <person name="Kjaerbolling I."/>
            <person name="Vesth T."/>
            <person name="Frisvad J.C."/>
            <person name="Nybo J.L."/>
            <person name="Theobald S."/>
            <person name="Kildgaard S."/>
            <person name="Isbrandt T."/>
            <person name="Kuo A."/>
            <person name="Sato A."/>
            <person name="Lyhne E.K."/>
            <person name="Kogle M.E."/>
            <person name="Wiebenga A."/>
            <person name="Kun R.S."/>
            <person name="Lubbers R.J."/>
            <person name="Makela M.R."/>
            <person name="Barry K."/>
            <person name="Chovatia M."/>
            <person name="Clum A."/>
            <person name="Daum C."/>
            <person name="Haridas S."/>
            <person name="He G."/>
            <person name="LaButti K."/>
            <person name="Lipzen A."/>
            <person name="Mondo S."/>
            <person name="Riley R."/>
            <person name="Salamov A."/>
            <person name="Simmons B.A."/>
            <person name="Magnuson J.K."/>
            <person name="Henrissat B."/>
            <person name="Mortensen U.H."/>
            <person name="Larsen T.O."/>
            <person name="Devries R.P."/>
            <person name="Grigoriev I.V."/>
            <person name="Machida M."/>
            <person name="Baker S.E."/>
            <person name="Andersen M.R."/>
        </authorList>
    </citation>
    <scope>NUCLEOTIDE SEQUENCE [LARGE SCALE GENOMIC DNA]</scope>
    <source>
        <strain evidence="1 2">CBS 763.97</strain>
    </source>
</reference>
<gene>
    <name evidence="1" type="ORF">BDV27DRAFT_132927</name>
</gene>
<proteinExistence type="predicted"/>
<name>A0A5N6ZVM1_9EURO</name>
<dbReference type="EMBL" id="ML737731">
    <property type="protein sequence ID" value="KAE8361562.1"/>
    <property type="molecule type" value="Genomic_DNA"/>
</dbReference>
<dbReference type="GeneID" id="43652429"/>
<organism evidence="1 2">
    <name type="scientific">Aspergillus caelatus</name>
    <dbReference type="NCBI Taxonomy" id="61420"/>
    <lineage>
        <taxon>Eukaryota</taxon>
        <taxon>Fungi</taxon>
        <taxon>Dikarya</taxon>
        <taxon>Ascomycota</taxon>
        <taxon>Pezizomycotina</taxon>
        <taxon>Eurotiomycetes</taxon>
        <taxon>Eurotiomycetidae</taxon>
        <taxon>Eurotiales</taxon>
        <taxon>Aspergillaceae</taxon>
        <taxon>Aspergillus</taxon>
        <taxon>Aspergillus subgen. Circumdati</taxon>
    </lineage>
</organism>
<accession>A0A5N6ZVM1</accession>
<dbReference type="AlphaFoldDB" id="A0A5N6ZVM1"/>
<dbReference type="Proteomes" id="UP000326268">
    <property type="component" value="Unassembled WGS sequence"/>
</dbReference>
<keyword evidence="2" id="KW-1185">Reference proteome</keyword>
<evidence type="ECO:0000313" key="2">
    <source>
        <dbReference type="Proteomes" id="UP000326268"/>
    </source>
</evidence>
<dbReference type="RefSeq" id="XP_031924643.1">
    <property type="nucleotide sequence ID" value="XM_032067983.1"/>
</dbReference>